<evidence type="ECO:0000313" key="3">
    <source>
        <dbReference type="Proteomes" id="UP000236333"/>
    </source>
</evidence>
<dbReference type="SUPFAM" id="SSF47473">
    <property type="entry name" value="EF-hand"/>
    <property type="match status" value="1"/>
</dbReference>
<dbReference type="InterPro" id="IPR011992">
    <property type="entry name" value="EF-hand-dom_pair"/>
</dbReference>
<dbReference type="AlphaFoldDB" id="A0A2J8A4H8"/>
<feature type="non-terminal residue" evidence="2">
    <location>
        <position position="1"/>
    </location>
</feature>
<accession>A0A2J8A4H8</accession>
<proteinExistence type="predicted"/>
<keyword evidence="3" id="KW-1185">Reference proteome</keyword>
<dbReference type="InterPro" id="IPR018247">
    <property type="entry name" value="EF_Hand_1_Ca_BS"/>
</dbReference>
<organism evidence="2 3">
    <name type="scientific">Tetrabaena socialis</name>
    <dbReference type="NCBI Taxonomy" id="47790"/>
    <lineage>
        <taxon>Eukaryota</taxon>
        <taxon>Viridiplantae</taxon>
        <taxon>Chlorophyta</taxon>
        <taxon>core chlorophytes</taxon>
        <taxon>Chlorophyceae</taxon>
        <taxon>CS clade</taxon>
        <taxon>Chlamydomonadales</taxon>
        <taxon>Tetrabaenaceae</taxon>
        <taxon>Tetrabaena</taxon>
    </lineage>
</organism>
<dbReference type="Proteomes" id="UP000236333">
    <property type="component" value="Unassembled WGS sequence"/>
</dbReference>
<comment type="caution">
    <text evidence="2">The sequence shown here is derived from an EMBL/GenBank/DDBJ whole genome shotgun (WGS) entry which is preliminary data.</text>
</comment>
<sequence>HLPSSSPPAGTAAAAPGGGLSGLSFLTDTRPVDRLRFQAILVFKHFDADDDGKITLAQLDEYEAYSAERFGPVAAAQLKPLYANLRTAAAQAGEATVDMETFIDLIRGQVKFASASRDFPRFVMPEAELGRLGWSTSLSPADLSSALAIFRLLDFNADSYVRLEDLRKAQGLEREIVADQLEDADTNEDGFLSFKDFLTSYARERPVLLNAVVLLAHSAAFWFILNLPMLELPFRALLCVALMLKPQVVTGPVIKLFTVLRTLWNRGRAEIEMARMRPEGGAA</sequence>
<keyword evidence="1" id="KW-0106">Calcium</keyword>
<dbReference type="PROSITE" id="PS00018">
    <property type="entry name" value="EF_HAND_1"/>
    <property type="match status" value="1"/>
</dbReference>
<feature type="non-terminal residue" evidence="2">
    <location>
        <position position="283"/>
    </location>
</feature>
<protein>
    <recommendedName>
        <fullName evidence="4">Calmodulin</fullName>
    </recommendedName>
</protein>
<evidence type="ECO:0000313" key="2">
    <source>
        <dbReference type="EMBL" id="PNH07416.1"/>
    </source>
</evidence>
<dbReference type="OrthoDB" id="114727at2759"/>
<evidence type="ECO:0000256" key="1">
    <source>
        <dbReference type="ARBA" id="ARBA00022837"/>
    </source>
</evidence>
<reference evidence="2 3" key="1">
    <citation type="journal article" date="2017" name="Mol. Biol. Evol.">
        <title>The 4-celled Tetrabaena socialis nuclear genome reveals the essential components for genetic control of cell number at the origin of multicellularity in the volvocine lineage.</title>
        <authorList>
            <person name="Featherston J."/>
            <person name="Arakaki Y."/>
            <person name="Hanschen E.R."/>
            <person name="Ferris P.J."/>
            <person name="Michod R.E."/>
            <person name="Olson B.J.S.C."/>
            <person name="Nozaki H."/>
            <person name="Durand P.M."/>
        </authorList>
    </citation>
    <scope>NUCLEOTIDE SEQUENCE [LARGE SCALE GENOMIC DNA]</scope>
    <source>
        <strain evidence="2 3">NIES-571</strain>
    </source>
</reference>
<evidence type="ECO:0008006" key="4">
    <source>
        <dbReference type="Google" id="ProtNLM"/>
    </source>
</evidence>
<name>A0A2J8A4H8_9CHLO</name>
<dbReference type="EMBL" id="PGGS01000181">
    <property type="protein sequence ID" value="PNH07416.1"/>
    <property type="molecule type" value="Genomic_DNA"/>
</dbReference>
<dbReference type="Gene3D" id="1.10.238.10">
    <property type="entry name" value="EF-hand"/>
    <property type="match status" value="1"/>
</dbReference>
<gene>
    <name evidence="2" type="ORF">TSOC_006122</name>
</gene>